<comment type="caution">
    <text evidence="1">The sequence shown here is derived from an EMBL/GenBank/DDBJ whole genome shotgun (WGS) entry which is preliminary data.</text>
</comment>
<proteinExistence type="predicted"/>
<accession>A0ABT8ADT5</accession>
<gene>
    <name evidence="1" type="ORF">QWZ14_24900</name>
</gene>
<reference evidence="2" key="1">
    <citation type="journal article" date="2019" name="Int. J. Syst. Evol. Microbiol.">
        <title>The Global Catalogue of Microorganisms (GCM) 10K type strain sequencing project: providing services to taxonomists for standard genome sequencing and annotation.</title>
        <authorList>
            <consortium name="The Broad Institute Genomics Platform"/>
            <consortium name="The Broad Institute Genome Sequencing Center for Infectious Disease"/>
            <person name="Wu L."/>
            <person name="Ma J."/>
        </authorList>
    </citation>
    <scope>NUCLEOTIDE SEQUENCE [LARGE SCALE GENOMIC DNA]</scope>
    <source>
        <strain evidence="2">CECT 7131</strain>
    </source>
</reference>
<name>A0ABT8ADT5_9PROT</name>
<evidence type="ECO:0000313" key="2">
    <source>
        <dbReference type="Proteomes" id="UP001529369"/>
    </source>
</evidence>
<dbReference type="EMBL" id="JAUFPN010000195">
    <property type="protein sequence ID" value="MDN3567631.1"/>
    <property type="molecule type" value="Genomic_DNA"/>
</dbReference>
<keyword evidence="2" id="KW-1185">Reference proteome</keyword>
<sequence>MRWLAALLLLLAPGLALGQGLPEGLRGTWVQGDCASPAALLQVTARAAARVPAAGSGRLLRFTALREAGGWSIGTARGAEAPRLLLRPAGEALETAEPEAKTRDDQLPGAAPVARWQRCAAVPAALAARHGEGFALLAALEHLEAACAGEAGACLGALVGQADVSGDGELGSAELARLARGLGWVVALQDGATAETLGAATGAAGLAGVLAARLLVESLDYDGNGRLSPAELGQDRAAVGAARGTAAGRPFDPALAAPGLDALRGLMSSLSLLK</sequence>
<dbReference type="RefSeq" id="WP_290319682.1">
    <property type="nucleotide sequence ID" value="NZ_JAUFPN010000195.1"/>
</dbReference>
<dbReference type="Proteomes" id="UP001529369">
    <property type="component" value="Unassembled WGS sequence"/>
</dbReference>
<evidence type="ECO:0008006" key="3">
    <source>
        <dbReference type="Google" id="ProtNLM"/>
    </source>
</evidence>
<dbReference type="PROSITE" id="PS00018">
    <property type="entry name" value="EF_HAND_1"/>
    <property type="match status" value="2"/>
</dbReference>
<evidence type="ECO:0000313" key="1">
    <source>
        <dbReference type="EMBL" id="MDN3567631.1"/>
    </source>
</evidence>
<protein>
    <recommendedName>
        <fullName evidence="3">EF-hand domain-containing protein</fullName>
    </recommendedName>
</protein>
<dbReference type="InterPro" id="IPR018247">
    <property type="entry name" value="EF_Hand_1_Ca_BS"/>
</dbReference>
<organism evidence="1 2">
    <name type="scientific">Paeniroseomonas aquatica</name>
    <dbReference type="NCBI Taxonomy" id="373043"/>
    <lineage>
        <taxon>Bacteria</taxon>
        <taxon>Pseudomonadati</taxon>
        <taxon>Pseudomonadota</taxon>
        <taxon>Alphaproteobacteria</taxon>
        <taxon>Acetobacterales</taxon>
        <taxon>Acetobacteraceae</taxon>
        <taxon>Paeniroseomonas</taxon>
    </lineage>
</organism>